<dbReference type="STRING" id="282301.A0A267F9Q3"/>
<evidence type="ECO:0000256" key="1">
    <source>
        <dbReference type="ARBA" id="ARBA00004236"/>
    </source>
</evidence>
<evidence type="ECO:0000259" key="9">
    <source>
        <dbReference type="Pfam" id="PF11904"/>
    </source>
</evidence>
<dbReference type="InterPro" id="IPR036770">
    <property type="entry name" value="Ankyrin_rpt-contain_sf"/>
</dbReference>
<dbReference type="Proteomes" id="UP000215902">
    <property type="component" value="Unassembled WGS sequence"/>
</dbReference>
<dbReference type="InterPro" id="IPR021832">
    <property type="entry name" value="ANKRD13"/>
</dbReference>
<evidence type="ECO:0000256" key="3">
    <source>
        <dbReference type="ARBA" id="ARBA00022475"/>
    </source>
</evidence>
<feature type="domain" description="Ankyrin repeat" evidence="9">
    <location>
        <begin position="174"/>
        <end position="482"/>
    </location>
</feature>
<organism evidence="10 11">
    <name type="scientific">Macrostomum lignano</name>
    <dbReference type="NCBI Taxonomy" id="282301"/>
    <lineage>
        <taxon>Eukaryota</taxon>
        <taxon>Metazoa</taxon>
        <taxon>Spiralia</taxon>
        <taxon>Lophotrochozoa</taxon>
        <taxon>Platyhelminthes</taxon>
        <taxon>Rhabditophora</taxon>
        <taxon>Macrostomorpha</taxon>
        <taxon>Macrostomida</taxon>
        <taxon>Macrostomidae</taxon>
        <taxon>Macrostomum</taxon>
    </lineage>
</organism>
<keyword evidence="5" id="KW-0472">Membrane</keyword>
<feature type="region of interest" description="Disordered" evidence="8">
    <location>
        <begin position="551"/>
        <end position="627"/>
    </location>
</feature>
<reference evidence="10 11" key="1">
    <citation type="submission" date="2017-06" db="EMBL/GenBank/DDBJ databases">
        <title>A platform for efficient transgenesis in Macrostomum lignano, a flatworm model organism for stem cell research.</title>
        <authorList>
            <person name="Berezikov E."/>
        </authorList>
    </citation>
    <scope>NUCLEOTIDE SEQUENCE [LARGE SCALE GENOMIC DNA]</scope>
    <source>
        <strain evidence="10">DV1</strain>
        <tissue evidence="10">Whole organism</tissue>
    </source>
</reference>
<comment type="caution">
    <text evidence="10">The sequence shown here is derived from an EMBL/GenBank/DDBJ whole genome shotgun (WGS) entry which is preliminary data.</text>
</comment>
<evidence type="ECO:0000313" key="11">
    <source>
        <dbReference type="Proteomes" id="UP000215902"/>
    </source>
</evidence>
<dbReference type="InterPro" id="IPR002110">
    <property type="entry name" value="Ankyrin_rpt"/>
</dbReference>
<protein>
    <recommendedName>
        <fullName evidence="9">Ankyrin repeat domain-containing protein</fullName>
    </recommendedName>
</protein>
<evidence type="ECO:0000256" key="2">
    <source>
        <dbReference type="ARBA" id="ARBA00004603"/>
    </source>
</evidence>
<keyword evidence="7" id="KW-0040">ANK repeat</keyword>
<dbReference type="InterPro" id="IPR003903">
    <property type="entry name" value="UIM_dom"/>
</dbReference>
<dbReference type="EMBL" id="NIVC01001296">
    <property type="protein sequence ID" value="PAA69732.1"/>
    <property type="molecule type" value="Genomic_DNA"/>
</dbReference>
<dbReference type="PANTHER" id="PTHR12447:SF31">
    <property type="entry name" value="LD31969P"/>
    <property type="match status" value="1"/>
</dbReference>
<dbReference type="InterPro" id="IPR055285">
    <property type="entry name" value="ANKRD13_C"/>
</dbReference>
<feature type="compositionally biased region" description="Basic and acidic residues" evidence="8">
    <location>
        <begin position="616"/>
        <end position="627"/>
    </location>
</feature>
<evidence type="ECO:0000256" key="7">
    <source>
        <dbReference type="PROSITE-ProRule" id="PRU00023"/>
    </source>
</evidence>
<gene>
    <name evidence="10" type="ORF">BOX15_Mlig004915g2</name>
</gene>
<dbReference type="PROSITE" id="PS50330">
    <property type="entry name" value="UIM"/>
    <property type="match status" value="1"/>
</dbReference>
<evidence type="ECO:0000256" key="4">
    <source>
        <dbReference type="ARBA" id="ARBA00022737"/>
    </source>
</evidence>
<evidence type="ECO:0000256" key="8">
    <source>
        <dbReference type="SAM" id="MobiDB-lite"/>
    </source>
</evidence>
<dbReference type="AlphaFoldDB" id="A0A267F9Q3"/>
<keyword evidence="11" id="KW-1185">Reference proteome</keyword>
<comment type="subcellular location">
    <subcellularLocation>
        <location evidence="1">Cell membrane</location>
    </subcellularLocation>
    <subcellularLocation>
        <location evidence="2">Late endosome</location>
    </subcellularLocation>
</comment>
<dbReference type="SUPFAM" id="SSF48403">
    <property type="entry name" value="Ankyrin repeat"/>
    <property type="match status" value="1"/>
</dbReference>
<dbReference type="Pfam" id="PF11904">
    <property type="entry name" value="ANKRD13_C"/>
    <property type="match status" value="1"/>
</dbReference>
<dbReference type="PANTHER" id="PTHR12447">
    <property type="entry name" value="ANKYRIN REPEAT DOMAIN-CONTAINING PROTEIN 13"/>
    <property type="match status" value="1"/>
</dbReference>
<evidence type="ECO:0000313" key="10">
    <source>
        <dbReference type="EMBL" id="PAA69732.1"/>
    </source>
</evidence>
<keyword evidence="4" id="KW-0677">Repeat</keyword>
<dbReference type="GO" id="GO:0005770">
    <property type="term" value="C:late endosome"/>
    <property type="evidence" value="ECO:0007669"/>
    <property type="project" value="UniProtKB-SubCell"/>
</dbReference>
<evidence type="ECO:0000256" key="6">
    <source>
        <dbReference type="ARBA" id="ARBA00024956"/>
    </source>
</evidence>
<sequence length="641" mass="71044">LAAMASTSTAGSPIKESFPLHAAVWNNDADWLKRQLAELNTDASSSEAVTAKLELKDPRHRTALQLAVVLCRVDCAKLLLDAGASTQANDGIWDVLDEAISRSDVELTSSVLSYRILQMQRHFNADTRRLLQQLNESPDFYVELKWDFSSWIPLISRYCPNDSCRVYKSGSLVRVDSTLIGMDGTTAVRGNLSYIFRLSESGLRLDIVNHDKRTVIQETLSDLTGSAAGGEGLAESRQPEVALLGQVEYLLSRPVRGTRVLLENVVFERSKSGILGWKGERTETVAGRECKVFSASGVRVLNFRRTDHLTAEQKAELQSSANPLASLVQSERRLEYVPGAVSAQEYFNRQLSLAGRDVGVPRDISLREHSFTAKLWMCDSFPLNLQDQVLPVLDLMANKSAHFSQLREFVTLQLPAGFPLRVEIPLHTLLQANVSFCNLFAADSPAEHVSCLRDVVQEESRGPDHVYCAVDERAFAIPGGYRLLSNRRPRFSPMGREEDYYASTMAASSGGGSEFEQQFTEEQDLLQMALAQSDLQKAIEDSLLSAAIEGGGGEAAEAAEEGSSAEDSSGRQQQQQQQLTAYELLREQSQPQPPQPQPAEVDPELAEAVRLSEQAEAERRRLVEDEEEQLRRVLELSQTEK</sequence>
<feature type="repeat" description="ANK" evidence="7">
    <location>
        <begin position="59"/>
        <end position="91"/>
    </location>
</feature>
<evidence type="ECO:0000256" key="5">
    <source>
        <dbReference type="ARBA" id="ARBA00023136"/>
    </source>
</evidence>
<keyword evidence="3" id="KW-1003">Cell membrane</keyword>
<name>A0A267F9Q3_9PLAT</name>
<dbReference type="Pfam" id="PF00023">
    <property type="entry name" value="Ank"/>
    <property type="match status" value="1"/>
</dbReference>
<dbReference type="GO" id="GO:0005886">
    <property type="term" value="C:plasma membrane"/>
    <property type="evidence" value="ECO:0007669"/>
    <property type="project" value="UniProtKB-SubCell"/>
</dbReference>
<dbReference type="PROSITE" id="PS50088">
    <property type="entry name" value="ANK_REPEAT"/>
    <property type="match status" value="1"/>
</dbReference>
<proteinExistence type="predicted"/>
<feature type="compositionally biased region" description="Low complexity" evidence="8">
    <location>
        <begin position="565"/>
        <end position="578"/>
    </location>
</feature>
<accession>A0A267F9Q3</accession>
<feature type="non-terminal residue" evidence="10">
    <location>
        <position position="1"/>
    </location>
</feature>
<dbReference type="OrthoDB" id="1585644at2759"/>
<dbReference type="Gene3D" id="1.25.40.20">
    <property type="entry name" value="Ankyrin repeat-containing domain"/>
    <property type="match status" value="1"/>
</dbReference>
<comment type="function">
    <text evidence="6">Ubiquitin-binding protein that specifically recognizes and binds 'Lys-63'-linked ubiquitin. Does not bind 'Lys-48'-linked ubiquitin. Positively regulates the internalization of ligand-activated EGFR by binding to the Ub moiety of ubiquitinated EGFR at the cell membrane.</text>
</comment>